<dbReference type="PANTHER" id="PTHR35010:SF3">
    <property type="entry name" value="BLL4873 PROTEIN"/>
    <property type="match status" value="1"/>
</dbReference>
<dbReference type="PANTHER" id="PTHR35010">
    <property type="entry name" value="BLL4672 PROTEIN-RELATED"/>
    <property type="match status" value="1"/>
</dbReference>
<name>A0ABQ3UVF9_9CHLR</name>
<organism evidence="2 3">
    <name type="scientific">Ktedonobacter robiniae</name>
    <dbReference type="NCBI Taxonomy" id="2778365"/>
    <lineage>
        <taxon>Bacteria</taxon>
        <taxon>Bacillati</taxon>
        <taxon>Chloroflexota</taxon>
        <taxon>Ktedonobacteria</taxon>
        <taxon>Ktedonobacterales</taxon>
        <taxon>Ktedonobacteraceae</taxon>
        <taxon>Ktedonobacter</taxon>
    </lineage>
</organism>
<feature type="domain" description="HTH cro/C1-type" evidence="1">
    <location>
        <begin position="39"/>
        <end position="86"/>
    </location>
</feature>
<protein>
    <submittedName>
        <fullName evidence="2">Transcriptional regulator</fullName>
    </submittedName>
</protein>
<evidence type="ECO:0000313" key="2">
    <source>
        <dbReference type="EMBL" id="GHO56655.1"/>
    </source>
</evidence>
<dbReference type="InterPro" id="IPR010982">
    <property type="entry name" value="Lambda_DNA-bd_dom_sf"/>
</dbReference>
<accession>A0ABQ3UVF9</accession>
<dbReference type="PROSITE" id="PS50943">
    <property type="entry name" value="HTH_CROC1"/>
    <property type="match status" value="1"/>
</dbReference>
<gene>
    <name evidence="2" type="ORF">KSB_51300</name>
</gene>
<proteinExistence type="predicted"/>
<dbReference type="SMART" id="SM00530">
    <property type="entry name" value="HTH_XRE"/>
    <property type="match status" value="1"/>
</dbReference>
<comment type="caution">
    <text evidence="2">The sequence shown here is derived from an EMBL/GenBank/DDBJ whole genome shotgun (WGS) entry which is preliminary data.</text>
</comment>
<dbReference type="Gene3D" id="3.30.450.180">
    <property type="match status" value="1"/>
</dbReference>
<dbReference type="Pfam" id="PF13560">
    <property type="entry name" value="HTH_31"/>
    <property type="match status" value="1"/>
</dbReference>
<dbReference type="CDD" id="cd00093">
    <property type="entry name" value="HTH_XRE"/>
    <property type="match status" value="1"/>
</dbReference>
<dbReference type="Pfam" id="PF17765">
    <property type="entry name" value="MLTR_LBD"/>
    <property type="match status" value="1"/>
</dbReference>
<dbReference type="Gene3D" id="1.10.260.40">
    <property type="entry name" value="lambda repressor-like DNA-binding domains"/>
    <property type="match status" value="1"/>
</dbReference>
<dbReference type="EMBL" id="BNJG01000002">
    <property type="protein sequence ID" value="GHO56655.1"/>
    <property type="molecule type" value="Genomic_DNA"/>
</dbReference>
<evidence type="ECO:0000313" key="3">
    <source>
        <dbReference type="Proteomes" id="UP000654345"/>
    </source>
</evidence>
<dbReference type="SUPFAM" id="SSF47413">
    <property type="entry name" value="lambda repressor-like DNA-binding domains"/>
    <property type="match status" value="1"/>
</dbReference>
<dbReference type="RefSeq" id="WP_201373122.1">
    <property type="nucleotide sequence ID" value="NZ_BNJG01000002.1"/>
</dbReference>
<reference evidence="2 3" key="1">
    <citation type="journal article" date="2021" name="Int. J. Syst. Evol. Microbiol.">
        <title>Reticulibacter mediterranei gen. nov., sp. nov., within the new family Reticulibacteraceae fam. nov., and Ktedonospora formicarum gen. nov., sp. nov., Ktedonobacter robiniae sp. nov., Dictyobacter formicarum sp. nov. and Dictyobacter arantiisoli sp. nov., belonging to the class Ktedonobacteria.</title>
        <authorList>
            <person name="Yabe S."/>
            <person name="Zheng Y."/>
            <person name="Wang C.M."/>
            <person name="Sakai Y."/>
            <person name="Abe K."/>
            <person name="Yokota A."/>
            <person name="Donadio S."/>
            <person name="Cavaletti L."/>
            <person name="Monciardini P."/>
        </authorList>
    </citation>
    <scope>NUCLEOTIDE SEQUENCE [LARGE SCALE GENOMIC DNA]</scope>
    <source>
        <strain evidence="2 3">SOSP1-30</strain>
    </source>
</reference>
<keyword evidence="3" id="KW-1185">Reference proteome</keyword>
<dbReference type="InterPro" id="IPR001387">
    <property type="entry name" value="Cro/C1-type_HTH"/>
</dbReference>
<evidence type="ECO:0000259" key="1">
    <source>
        <dbReference type="PROSITE" id="PS50943"/>
    </source>
</evidence>
<dbReference type="InterPro" id="IPR041413">
    <property type="entry name" value="MLTR_LBD"/>
</dbReference>
<sequence length="286" mass="33269">MVSDEQRRQDLADFLRTRRMRLSPEQVGLIRGGRRRTPGLRREEVAQLANVGVSWYTLLEQGRDIHPSSEVLHSIADALQLTPDERQHLFLLAGQQHLVDTHASHEQVSPALRRVLDSLSPTPAFVVGRRWNYLAWNTTAEHVFLLSRSVPPYEYNAVWRIFADPMSLHIYSPKWEQVAQKVLAEFRADSVYYADEEWFKRLIADLQRVSPEFRAWWPRHDVRGRADAQKGIEHPLVGRLMFEHTTLQVPTTPELKIMIYTPLPETDTLAKLQQLMDMKIAENVMY</sequence>
<dbReference type="Proteomes" id="UP000654345">
    <property type="component" value="Unassembled WGS sequence"/>
</dbReference>